<feature type="region of interest" description="Disordered" evidence="4">
    <location>
        <begin position="1"/>
        <end position="24"/>
    </location>
</feature>
<evidence type="ECO:0000256" key="2">
    <source>
        <dbReference type="ARBA" id="ARBA00022553"/>
    </source>
</evidence>
<evidence type="ECO:0000313" key="6">
    <source>
        <dbReference type="Proteomes" id="UP000436088"/>
    </source>
</evidence>
<evidence type="ECO:0000313" key="5">
    <source>
        <dbReference type="EMBL" id="KAE8657655.1"/>
    </source>
</evidence>
<keyword evidence="2" id="KW-0597">Phosphoprotein</keyword>
<reference evidence="5" key="1">
    <citation type="submission" date="2019-09" db="EMBL/GenBank/DDBJ databases">
        <title>Draft genome information of white flower Hibiscus syriacus.</title>
        <authorList>
            <person name="Kim Y.-M."/>
        </authorList>
    </citation>
    <scope>NUCLEOTIDE SEQUENCE [LARGE SCALE GENOMIC DNA]</scope>
    <source>
        <strain evidence="5">YM2019G1</strain>
    </source>
</reference>
<organism evidence="5 6">
    <name type="scientific">Hibiscus syriacus</name>
    <name type="common">Rose of Sharon</name>
    <dbReference type="NCBI Taxonomy" id="106335"/>
    <lineage>
        <taxon>Eukaryota</taxon>
        <taxon>Viridiplantae</taxon>
        <taxon>Streptophyta</taxon>
        <taxon>Embryophyta</taxon>
        <taxon>Tracheophyta</taxon>
        <taxon>Spermatophyta</taxon>
        <taxon>Magnoliopsida</taxon>
        <taxon>eudicotyledons</taxon>
        <taxon>Gunneridae</taxon>
        <taxon>Pentapetalae</taxon>
        <taxon>rosids</taxon>
        <taxon>malvids</taxon>
        <taxon>Malvales</taxon>
        <taxon>Malvaceae</taxon>
        <taxon>Malvoideae</taxon>
        <taxon>Hibiscus</taxon>
    </lineage>
</organism>
<dbReference type="Proteomes" id="UP000436088">
    <property type="component" value="Unassembled WGS sequence"/>
</dbReference>
<keyword evidence="6" id="KW-1185">Reference proteome</keyword>
<dbReference type="InterPro" id="IPR006709">
    <property type="entry name" value="SSU_processome_Utp14"/>
</dbReference>
<comment type="subcellular location">
    <subcellularLocation>
        <location evidence="1">Nucleus</location>
        <location evidence="1">Nucleolus</location>
    </subcellularLocation>
</comment>
<dbReference type="GO" id="GO:0032040">
    <property type="term" value="C:small-subunit processome"/>
    <property type="evidence" value="ECO:0007669"/>
    <property type="project" value="InterPro"/>
</dbReference>
<dbReference type="PANTHER" id="PTHR14150:SF12">
    <property type="entry name" value="U3 SMALL NUCLEOLAR RNA-ASSOCIATED PROTEIN 14 HOMOLOG A"/>
    <property type="match status" value="1"/>
</dbReference>
<feature type="region of interest" description="Disordered" evidence="4">
    <location>
        <begin position="65"/>
        <end position="119"/>
    </location>
</feature>
<dbReference type="EMBL" id="VEPZ02001756">
    <property type="protein sequence ID" value="KAE8657655.1"/>
    <property type="molecule type" value="Genomic_DNA"/>
</dbReference>
<dbReference type="AlphaFoldDB" id="A0A6A2WPK3"/>
<gene>
    <name evidence="5" type="ORF">F3Y22_tig00116984pilonHSYRG00127</name>
</gene>
<protein>
    <submittedName>
        <fullName evidence="5">Poly(ADP-ribose) polymerase isoform 1</fullName>
    </submittedName>
</protein>
<comment type="caution">
    <text evidence="5">The sequence shown here is derived from an EMBL/GenBank/DDBJ whole genome shotgun (WGS) entry which is preliminary data.</text>
</comment>
<evidence type="ECO:0000256" key="4">
    <source>
        <dbReference type="SAM" id="MobiDB-lite"/>
    </source>
</evidence>
<dbReference type="GO" id="GO:0006364">
    <property type="term" value="P:rRNA processing"/>
    <property type="evidence" value="ECO:0007669"/>
    <property type="project" value="InterPro"/>
</dbReference>
<accession>A0A6A2WPK3</accession>
<sequence length="308" mass="35205">MLMDPEAAKEQARKQEFKRAEERLTLKHKNKSKWARRILERGLNAQDEGTRVAMAEQLHHHALLTRKINTVNDSSSSSSDSSSEEDEEGSNEDRASELLEKEKEKTLKELEDDEDLPNSGVLSLSFMVRGMKKERKKQLKKPSLSNWRKTKSDKMKVDNYYGNSDSEDDLEARENFNIEAGRRNDVEKDAGPLYDSTEGADVSVFKNFDNVVGDLDSKTTVSWISWLTGLYAITDEKWEPTAHSQDIEVGEEESDSDSGQQMVAEEFEKDKQEILNEENPEPDKPVLLPGWGQWTDVQKKKRFAVMDA</sequence>
<dbReference type="PANTHER" id="PTHR14150">
    <property type="entry name" value="U3 SMALL NUCLEOLAR RNA-ASSOCIATED PROTEIN 14"/>
    <property type="match status" value="1"/>
</dbReference>
<feature type="region of interest" description="Disordered" evidence="4">
    <location>
        <begin position="241"/>
        <end position="291"/>
    </location>
</feature>
<dbReference type="Pfam" id="PF04615">
    <property type="entry name" value="Utp14"/>
    <property type="match status" value="2"/>
</dbReference>
<proteinExistence type="predicted"/>
<keyword evidence="3" id="KW-0539">Nucleus</keyword>
<evidence type="ECO:0000256" key="3">
    <source>
        <dbReference type="ARBA" id="ARBA00023242"/>
    </source>
</evidence>
<feature type="compositionally biased region" description="Basic and acidic residues" evidence="4">
    <location>
        <begin position="91"/>
        <end position="109"/>
    </location>
</feature>
<evidence type="ECO:0000256" key="1">
    <source>
        <dbReference type="ARBA" id="ARBA00004604"/>
    </source>
</evidence>
<name>A0A6A2WPK3_HIBSY</name>